<proteinExistence type="predicted"/>
<sequence length="249" mass="25143">MNRRVGGIIAAVVLALFGAVLVLAYAGNADSRAQEGQKLVSVFVVQSEIPAGTSVNELGDRVAKKPLPNTAIAEGAITNLDQVKDLVSGAVLVTGEQLVRARFTTPSAFQSTGSSLSIPPGLVTTTISLSADRAVGGLLTPGSVVLVTASFPSDGSIPTQTGVILQRILVTNVQVADPSAVAAEGAATPDANLPGASPQGEILVTLAIEPASLTKLIYAAEHGTIWLSADPKTAPNAPGGAATRSSVYQ</sequence>
<gene>
    <name evidence="3" type="ORF">UFOPK2242_00261</name>
</gene>
<feature type="domain" description="Flp pilus assembly protein RcpC/CpaB" evidence="2">
    <location>
        <begin position="117"/>
        <end position="228"/>
    </location>
</feature>
<evidence type="ECO:0000313" key="3">
    <source>
        <dbReference type="EMBL" id="CAB4648631.1"/>
    </source>
</evidence>
<accession>A0A6J6KFX5</accession>
<feature type="region of interest" description="Disordered" evidence="1">
    <location>
        <begin position="229"/>
        <end position="249"/>
    </location>
</feature>
<dbReference type="EMBL" id="CAEZWM010000017">
    <property type="protein sequence ID" value="CAB4648631.1"/>
    <property type="molecule type" value="Genomic_DNA"/>
</dbReference>
<organism evidence="3">
    <name type="scientific">freshwater metagenome</name>
    <dbReference type="NCBI Taxonomy" id="449393"/>
    <lineage>
        <taxon>unclassified sequences</taxon>
        <taxon>metagenomes</taxon>
        <taxon>ecological metagenomes</taxon>
    </lineage>
</organism>
<reference evidence="3" key="1">
    <citation type="submission" date="2020-05" db="EMBL/GenBank/DDBJ databases">
        <authorList>
            <person name="Chiriac C."/>
            <person name="Salcher M."/>
            <person name="Ghai R."/>
            <person name="Kavagutti S V."/>
        </authorList>
    </citation>
    <scope>NUCLEOTIDE SEQUENCE</scope>
</reference>
<name>A0A6J6KFX5_9ZZZZ</name>
<dbReference type="InterPro" id="IPR031571">
    <property type="entry name" value="RcpC_dom"/>
</dbReference>
<evidence type="ECO:0000256" key="1">
    <source>
        <dbReference type="SAM" id="MobiDB-lite"/>
    </source>
</evidence>
<protein>
    <submittedName>
        <fullName evidence="3">Unannotated protein</fullName>
    </submittedName>
</protein>
<dbReference type="AlphaFoldDB" id="A0A6J6KFX5"/>
<evidence type="ECO:0000259" key="2">
    <source>
        <dbReference type="Pfam" id="PF16976"/>
    </source>
</evidence>
<dbReference type="Pfam" id="PF16976">
    <property type="entry name" value="RcpC"/>
    <property type="match status" value="1"/>
</dbReference>